<dbReference type="EMBL" id="GBRH01245747">
    <property type="protein sequence ID" value="JAD52148.1"/>
    <property type="molecule type" value="Transcribed_RNA"/>
</dbReference>
<evidence type="ECO:0000313" key="1">
    <source>
        <dbReference type="EMBL" id="JAD52148.1"/>
    </source>
</evidence>
<proteinExistence type="predicted"/>
<reference evidence="1" key="2">
    <citation type="journal article" date="2015" name="Data Brief">
        <title>Shoot transcriptome of the giant reed, Arundo donax.</title>
        <authorList>
            <person name="Barrero R.A."/>
            <person name="Guerrero F.D."/>
            <person name="Moolhuijzen P."/>
            <person name="Goolsby J.A."/>
            <person name="Tidwell J."/>
            <person name="Bellgard S.E."/>
            <person name="Bellgard M.I."/>
        </authorList>
    </citation>
    <scope>NUCLEOTIDE SEQUENCE</scope>
    <source>
        <tissue evidence="1">Shoot tissue taken approximately 20 cm above the soil surface</tissue>
    </source>
</reference>
<dbReference type="AlphaFoldDB" id="A0A0A9AQM0"/>
<name>A0A0A9AQM0_ARUDO</name>
<sequence>MRYNHHYMSNHHVRILRHHSGLHCDHPQLMKVDEGLGGLPVLSQQSVCFSREFARREGAEVDIRILDAKQCQRSSHSIDCRHASTAPSQGTDGLELLLEASSLLHIRESPIRSLGLHHLSP</sequence>
<accession>A0A0A9AQM0</accession>
<organism evidence="1">
    <name type="scientific">Arundo donax</name>
    <name type="common">Giant reed</name>
    <name type="synonym">Donax arundinaceus</name>
    <dbReference type="NCBI Taxonomy" id="35708"/>
    <lineage>
        <taxon>Eukaryota</taxon>
        <taxon>Viridiplantae</taxon>
        <taxon>Streptophyta</taxon>
        <taxon>Embryophyta</taxon>
        <taxon>Tracheophyta</taxon>
        <taxon>Spermatophyta</taxon>
        <taxon>Magnoliopsida</taxon>
        <taxon>Liliopsida</taxon>
        <taxon>Poales</taxon>
        <taxon>Poaceae</taxon>
        <taxon>PACMAD clade</taxon>
        <taxon>Arundinoideae</taxon>
        <taxon>Arundineae</taxon>
        <taxon>Arundo</taxon>
    </lineage>
</organism>
<protein>
    <submittedName>
        <fullName evidence="1">Uncharacterized protein</fullName>
    </submittedName>
</protein>
<reference evidence="1" key="1">
    <citation type="submission" date="2014-09" db="EMBL/GenBank/DDBJ databases">
        <authorList>
            <person name="Magalhaes I.L.F."/>
            <person name="Oliveira U."/>
            <person name="Santos F.R."/>
            <person name="Vidigal T.H.D.A."/>
            <person name="Brescovit A.D."/>
            <person name="Santos A.J."/>
        </authorList>
    </citation>
    <scope>NUCLEOTIDE SEQUENCE</scope>
    <source>
        <tissue evidence="1">Shoot tissue taken approximately 20 cm above the soil surface</tissue>
    </source>
</reference>